<name>A0A811S7N4_9POAL</name>
<evidence type="ECO:0000313" key="2">
    <source>
        <dbReference type="Proteomes" id="UP000604825"/>
    </source>
</evidence>
<reference evidence="1" key="1">
    <citation type="submission" date="2020-10" db="EMBL/GenBank/DDBJ databases">
        <authorList>
            <person name="Han B."/>
            <person name="Lu T."/>
            <person name="Zhao Q."/>
            <person name="Huang X."/>
            <person name="Zhao Y."/>
        </authorList>
    </citation>
    <scope>NUCLEOTIDE SEQUENCE</scope>
</reference>
<dbReference type="AlphaFoldDB" id="A0A811S7N4"/>
<proteinExistence type="predicted"/>
<gene>
    <name evidence="1" type="ORF">NCGR_LOCUS61142</name>
</gene>
<comment type="caution">
    <text evidence="1">The sequence shown here is derived from an EMBL/GenBank/DDBJ whole genome shotgun (WGS) entry which is preliminary data.</text>
</comment>
<dbReference type="EMBL" id="CAJGYO010000018">
    <property type="protein sequence ID" value="CAD6337044.1"/>
    <property type="molecule type" value="Genomic_DNA"/>
</dbReference>
<dbReference type="Proteomes" id="UP000604825">
    <property type="component" value="Unassembled WGS sequence"/>
</dbReference>
<accession>A0A811S7N4</accession>
<sequence length="150" mass="16694">MASRVDVSDLAKNPVELGCKIQITKHVDADTTALLHPLLEGNKKRHLSRINGSNYFGNGFVGMALSYGLSLNNSFVFSIQNQCQLSNQIISVEKVGHGIGHSRQYKFVAFMVIVSDFGIQRDVWDGSMLVLSRKLKIQLMVISEAIMLFH</sequence>
<organism evidence="1 2">
    <name type="scientific">Miscanthus lutarioriparius</name>
    <dbReference type="NCBI Taxonomy" id="422564"/>
    <lineage>
        <taxon>Eukaryota</taxon>
        <taxon>Viridiplantae</taxon>
        <taxon>Streptophyta</taxon>
        <taxon>Embryophyta</taxon>
        <taxon>Tracheophyta</taxon>
        <taxon>Spermatophyta</taxon>
        <taxon>Magnoliopsida</taxon>
        <taxon>Liliopsida</taxon>
        <taxon>Poales</taxon>
        <taxon>Poaceae</taxon>
        <taxon>PACMAD clade</taxon>
        <taxon>Panicoideae</taxon>
        <taxon>Andropogonodae</taxon>
        <taxon>Andropogoneae</taxon>
        <taxon>Saccharinae</taxon>
        <taxon>Miscanthus</taxon>
    </lineage>
</organism>
<keyword evidence="2" id="KW-1185">Reference proteome</keyword>
<evidence type="ECO:0000313" key="1">
    <source>
        <dbReference type="EMBL" id="CAD6337044.1"/>
    </source>
</evidence>
<protein>
    <submittedName>
        <fullName evidence="1">Uncharacterized protein</fullName>
    </submittedName>
</protein>